<dbReference type="InParanoid" id="S2JS74"/>
<evidence type="ECO:0008006" key="4">
    <source>
        <dbReference type="Google" id="ProtNLM"/>
    </source>
</evidence>
<dbReference type="Proteomes" id="UP000014254">
    <property type="component" value="Unassembled WGS sequence"/>
</dbReference>
<dbReference type="InterPro" id="IPR019412">
    <property type="entry name" value="IML2/TPR_39"/>
</dbReference>
<accession>S2JS74</accession>
<dbReference type="GO" id="GO:0005829">
    <property type="term" value="C:cytosol"/>
    <property type="evidence" value="ECO:0007669"/>
    <property type="project" value="TreeGrafter"/>
</dbReference>
<dbReference type="Gene3D" id="1.25.40.10">
    <property type="entry name" value="Tetratricopeptide repeat domain"/>
    <property type="match status" value="1"/>
</dbReference>
<dbReference type="eggNOG" id="KOG3783">
    <property type="taxonomic scope" value="Eukaryota"/>
</dbReference>
<dbReference type="GO" id="GO:0005634">
    <property type="term" value="C:nucleus"/>
    <property type="evidence" value="ECO:0007669"/>
    <property type="project" value="TreeGrafter"/>
</dbReference>
<protein>
    <recommendedName>
        <fullName evidence="4">Tetratricopeptide repeat protein 39B</fullName>
    </recommendedName>
</protein>
<name>S2JS74_MUCC1</name>
<dbReference type="OrthoDB" id="43460at2759"/>
<dbReference type="PANTHER" id="PTHR31859:SF1">
    <property type="entry name" value="TETRATRICOPEPTIDE REPEAT PROTEIN 39C"/>
    <property type="match status" value="1"/>
</dbReference>
<dbReference type="VEuPathDB" id="FungiDB:HMPREF1544_00253"/>
<organism evidence="2 3">
    <name type="scientific">Mucor circinelloides f. circinelloides (strain 1006PhL)</name>
    <name type="common">Mucormycosis agent</name>
    <name type="synonym">Calyptromyces circinelloides</name>
    <dbReference type="NCBI Taxonomy" id="1220926"/>
    <lineage>
        <taxon>Eukaryota</taxon>
        <taxon>Fungi</taxon>
        <taxon>Fungi incertae sedis</taxon>
        <taxon>Mucoromycota</taxon>
        <taxon>Mucoromycotina</taxon>
        <taxon>Mucoromycetes</taxon>
        <taxon>Mucorales</taxon>
        <taxon>Mucorineae</taxon>
        <taxon>Mucoraceae</taxon>
        <taxon>Mucor</taxon>
    </lineage>
</organism>
<dbReference type="EMBL" id="KE123897">
    <property type="protein sequence ID" value="EPB92814.1"/>
    <property type="molecule type" value="Genomic_DNA"/>
</dbReference>
<feature type="compositionally biased region" description="Polar residues" evidence="1">
    <location>
        <begin position="1"/>
        <end position="12"/>
    </location>
</feature>
<dbReference type="Pfam" id="PF10300">
    <property type="entry name" value="Iml2-TPR_39"/>
    <property type="match status" value="1"/>
</dbReference>
<evidence type="ECO:0000313" key="3">
    <source>
        <dbReference type="Proteomes" id="UP000014254"/>
    </source>
</evidence>
<dbReference type="OMA" id="ELMWAHC"/>
<dbReference type="SUPFAM" id="SSF48452">
    <property type="entry name" value="TPR-like"/>
    <property type="match status" value="1"/>
</dbReference>
<keyword evidence="3" id="KW-1185">Reference proteome</keyword>
<dbReference type="AlphaFoldDB" id="S2JS74"/>
<dbReference type="InterPro" id="IPR011990">
    <property type="entry name" value="TPR-like_helical_dom_sf"/>
</dbReference>
<reference evidence="3" key="1">
    <citation type="submission" date="2013-05" db="EMBL/GenBank/DDBJ databases">
        <title>The Genome sequence of Mucor circinelloides f. circinelloides 1006PhL.</title>
        <authorList>
            <consortium name="The Broad Institute Genomics Platform"/>
            <person name="Cuomo C."/>
            <person name="Earl A."/>
            <person name="Findley K."/>
            <person name="Lee S.C."/>
            <person name="Walker B."/>
            <person name="Young S."/>
            <person name="Zeng Q."/>
            <person name="Gargeya S."/>
            <person name="Fitzgerald M."/>
            <person name="Haas B."/>
            <person name="Abouelleil A."/>
            <person name="Allen A.W."/>
            <person name="Alvarado L."/>
            <person name="Arachchi H.M."/>
            <person name="Berlin A.M."/>
            <person name="Chapman S.B."/>
            <person name="Gainer-Dewar J."/>
            <person name="Goldberg J."/>
            <person name="Griggs A."/>
            <person name="Gujja S."/>
            <person name="Hansen M."/>
            <person name="Howarth C."/>
            <person name="Imamovic A."/>
            <person name="Ireland A."/>
            <person name="Larimer J."/>
            <person name="McCowan C."/>
            <person name="Murphy C."/>
            <person name="Pearson M."/>
            <person name="Poon T.W."/>
            <person name="Priest M."/>
            <person name="Roberts A."/>
            <person name="Saif S."/>
            <person name="Shea T."/>
            <person name="Sisk P."/>
            <person name="Sykes S."/>
            <person name="Wortman J."/>
            <person name="Nusbaum C."/>
            <person name="Birren B."/>
        </authorList>
    </citation>
    <scope>NUCLEOTIDE SEQUENCE [LARGE SCALE GENOMIC DNA]</scope>
    <source>
        <strain evidence="3">1006PhL</strain>
    </source>
</reference>
<proteinExistence type="predicted"/>
<evidence type="ECO:0000256" key="1">
    <source>
        <dbReference type="SAM" id="MobiDB-lite"/>
    </source>
</evidence>
<evidence type="ECO:0000313" key="2">
    <source>
        <dbReference type="EMBL" id="EPB92814.1"/>
    </source>
</evidence>
<feature type="region of interest" description="Disordered" evidence="1">
    <location>
        <begin position="1"/>
        <end position="61"/>
    </location>
</feature>
<dbReference type="GO" id="GO:0005741">
    <property type="term" value="C:mitochondrial outer membrane"/>
    <property type="evidence" value="ECO:0007669"/>
    <property type="project" value="TreeGrafter"/>
</dbReference>
<gene>
    <name evidence="2" type="ORF">HMPREF1544_00253</name>
</gene>
<dbReference type="PANTHER" id="PTHR31859">
    <property type="entry name" value="TETRATRICOPEPTIDE REPEAT PROTEIN 39 FAMILY MEMBER"/>
    <property type="match status" value="1"/>
</dbReference>
<sequence length="665" mass="75709">MNTKIVKSLSFNKKTDNKTNQKGFLSKLGSPFTTQSQPATPVGSPPHSHSKLPEQTQANGSTLEEKQLFEEIRQCRVALDHFLNSNINEAEAILKPHYKDSMYFSLGYSFILYLKSVMTFQEDDIEATLGVLKHTIQLAGNLRKKESGWLGSVTSWVKGTTLEDVKSMTVVERHAELVHAEAYLLKALLSIIHDESVMSFLRESLNIRSSYSAYMTLEKYVDYINESEKASNTLDSDFTSGVALGVGCFSLILSMLPASVVKVAELIGFTSDRAHGLKVLESVGGWDKHHDGSIPQEKDVNTGLRSQMCNMVLIVYHVILSTMIQLSDVDTPFAESILNDCLRKYPHGVFFLYFNGRLMGSKRLLKEAEEQYQLAIDTQKDWKQLQHMCFWELGLIYLMQQEWQKAYDIYTVLQRDSKWSKAVYTYLKAISLYKLAGVTENATTKAEYLKEVVGYMDQVTGEKQKIAGKSIPMEKYVARKARKFLSQDNYLLLPDLEILNAFTAYDFIPADLLHAGLSRINTEIARLESTPKEKRNTYYYDDLCLAEFLRAITSRELYEQGSDKETMRQTHEKSLQFVFDHADMIELDHYIYYFGHYEKACMLILDKEYTKAESEIQIVLKANDRGQYSIGSGPHAKNKYSLASALVFKCHNCMTKIKSESSASK</sequence>